<dbReference type="EMBL" id="CP039852">
    <property type="protein sequence ID" value="QCZ93981.1"/>
    <property type="molecule type" value="Genomic_DNA"/>
</dbReference>
<evidence type="ECO:0000313" key="1">
    <source>
        <dbReference type="EMBL" id="QCZ93981.1"/>
    </source>
</evidence>
<name>A0A5B7YEE3_9ALTE</name>
<dbReference type="RefSeq" id="WP_139756723.1">
    <property type="nucleotide sequence ID" value="NZ_CP039852.1"/>
</dbReference>
<dbReference type="AlphaFoldDB" id="A0A5B7YEE3"/>
<reference evidence="1 2" key="1">
    <citation type="submission" date="2019-04" db="EMBL/GenBank/DDBJ databases">
        <title>Salinimonas iocasae sp. nov., a halophilic bacterium isolated from the outer tube casing of tubeworms in Okinawa Trough.</title>
        <authorList>
            <person name="Zhang H."/>
            <person name="Wang H."/>
            <person name="Li C."/>
        </authorList>
    </citation>
    <scope>NUCLEOTIDE SEQUENCE [LARGE SCALE GENOMIC DNA]</scope>
    <source>
        <strain evidence="1 2">KX18D6</strain>
    </source>
</reference>
<sequence length="84" mass="9576">MTSLNSNVIQAVSEFCAYLGISLQSVESQTRKVIGRLCCQRSLYVYIIDSDKLEFVIIDVLNTQTYFAQFIFGRWKFAPEPLSA</sequence>
<dbReference type="KEGG" id="salk:FBQ74_11035"/>
<evidence type="ECO:0000313" key="2">
    <source>
        <dbReference type="Proteomes" id="UP000304912"/>
    </source>
</evidence>
<organism evidence="1 2">
    <name type="scientific">Salinimonas iocasae</name>
    <dbReference type="NCBI Taxonomy" id="2572577"/>
    <lineage>
        <taxon>Bacteria</taxon>
        <taxon>Pseudomonadati</taxon>
        <taxon>Pseudomonadota</taxon>
        <taxon>Gammaproteobacteria</taxon>
        <taxon>Alteromonadales</taxon>
        <taxon>Alteromonadaceae</taxon>
        <taxon>Alteromonas/Salinimonas group</taxon>
        <taxon>Salinimonas</taxon>
    </lineage>
</organism>
<dbReference type="Proteomes" id="UP000304912">
    <property type="component" value="Chromosome"/>
</dbReference>
<proteinExistence type="predicted"/>
<accession>A0A5B7YEE3</accession>
<keyword evidence="2" id="KW-1185">Reference proteome</keyword>
<protein>
    <submittedName>
        <fullName evidence="1">Uncharacterized protein</fullName>
    </submittedName>
</protein>
<gene>
    <name evidence="1" type="ORF">FBQ74_11035</name>
</gene>